<dbReference type="Pfam" id="PF00521">
    <property type="entry name" value="DNA_topoisoIV"/>
    <property type="match status" value="1"/>
</dbReference>
<feature type="coiled-coil region" evidence="11">
    <location>
        <begin position="442"/>
        <end position="483"/>
    </location>
</feature>
<dbReference type="Proteomes" id="UP000632659">
    <property type="component" value="Unassembled WGS sequence"/>
</dbReference>
<protein>
    <recommendedName>
        <fullName evidence="9">DNA gyrase subunit A</fullName>
        <ecNumber evidence="9">5.6.2.2</ecNumber>
    </recommendedName>
</protein>
<comment type="caution">
    <text evidence="14">The sequence shown here is derived from an EMBL/GenBank/DDBJ whole genome shotgun (WGS) entry which is preliminary data.</text>
</comment>
<evidence type="ECO:0000313" key="14">
    <source>
        <dbReference type="EMBL" id="MBC8610888.1"/>
    </source>
</evidence>
<keyword evidence="4 9" id="KW-0067">ATP-binding</keyword>
<organism evidence="14 15">
    <name type="scientific">Massiliimalia timonensis</name>
    <dbReference type="NCBI Taxonomy" id="1987501"/>
    <lineage>
        <taxon>Bacteria</taxon>
        <taxon>Bacillati</taxon>
        <taxon>Bacillota</taxon>
        <taxon>Clostridia</taxon>
        <taxon>Eubacteriales</taxon>
        <taxon>Oscillospiraceae</taxon>
        <taxon>Massiliimalia</taxon>
    </lineage>
</organism>
<dbReference type="InterPro" id="IPR013757">
    <property type="entry name" value="Topo_IIA_A_a_sf"/>
</dbReference>
<keyword evidence="3 9" id="KW-0547">Nucleotide-binding</keyword>
<comment type="subunit">
    <text evidence="9">Heterotetramer, composed of two GyrA and two GyrB chains. In the heterotetramer, GyrA contains the active site tyrosine that forms a transient covalent intermediate with DNA, while GyrB binds cofactors and catalyzes ATP hydrolysis.</text>
</comment>
<accession>A0A8J6TUU7</accession>
<feature type="domain" description="Topo IIA-type catalytic" evidence="13">
    <location>
        <begin position="18"/>
        <end position="504"/>
    </location>
</feature>
<dbReference type="GO" id="GO:0005524">
    <property type="term" value="F:ATP binding"/>
    <property type="evidence" value="ECO:0007669"/>
    <property type="project" value="UniProtKB-UniRule"/>
</dbReference>
<evidence type="ECO:0000256" key="6">
    <source>
        <dbReference type="ARBA" id="ARBA00023125"/>
    </source>
</evidence>
<evidence type="ECO:0000256" key="1">
    <source>
        <dbReference type="ARBA" id="ARBA00000185"/>
    </source>
</evidence>
<dbReference type="NCBIfam" id="TIGR01063">
    <property type="entry name" value="gyrA"/>
    <property type="match status" value="1"/>
</dbReference>
<dbReference type="AlphaFoldDB" id="A0A8J6TUU7"/>
<evidence type="ECO:0000256" key="10">
    <source>
        <dbReference type="PROSITE-ProRule" id="PRU01384"/>
    </source>
</evidence>
<keyword evidence="7 9" id="KW-0413">Isomerase</keyword>
<dbReference type="InterPro" id="IPR013760">
    <property type="entry name" value="Topo_IIA-like_dom_sf"/>
</dbReference>
<feature type="region of interest" description="Disordered" evidence="12">
    <location>
        <begin position="810"/>
        <end position="852"/>
    </location>
</feature>
<dbReference type="FunFam" id="3.30.1360.40:FF:000002">
    <property type="entry name" value="DNA gyrase subunit A"/>
    <property type="match status" value="1"/>
</dbReference>
<proteinExistence type="inferred from homology"/>
<dbReference type="PANTHER" id="PTHR43493">
    <property type="entry name" value="DNA GYRASE/TOPOISOMERASE SUBUNIT A"/>
    <property type="match status" value="1"/>
</dbReference>
<dbReference type="FunFam" id="1.10.268.10:FF:000001">
    <property type="entry name" value="DNA gyrase subunit A"/>
    <property type="match status" value="1"/>
</dbReference>
<dbReference type="EMBL" id="JACRTL010000003">
    <property type="protein sequence ID" value="MBC8610888.1"/>
    <property type="molecule type" value="Genomic_DNA"/>
</dbReference>
<dbReference type="Gene3D" id="2.120.10.90">
    <property type="entry name" value="DNA gyrase/topoisomerase IV, subunit A, C-terminal"/>
    <property type="match status" value="1"/>
</dbReference>
<dbReference type="Pfam" id="PF03989">
    <property type="entry name" value="DNA_gyraseA_C"/>
    <property type="match status" value="6"/>
</dbReference>
<keyword evidence="6 9" id="KW-0238">DNA-binding</keyword>
<keyword evidence="5 9" id="KW-0799">Topoisomerase</keyword>
<evidence type="ECO:0000256" key="5">
    <source>
        <dbReference type="ARBA" id="ARBA00023029"/>
    </source>
</evidence>
<feature type="active site" description="O-(5'-phospho-DNA)-tyrosine intermediate" evidence="9 10">
    <location>
        <position position="106"/>
    </location>
</feature>
<dbReference type="InterPro" id="IPR005743">
    <property type="entry name" value="GyrA"/>
</dbReference>
<reference evidence="14" key="1">
    <citation type="submission" date="2020-08" db="EMBL/GenBank/DDBJ databases">
        <title>Genome public.</title>
        <authorList>
            <person name="Liu C."/>
            <person name="Sun Q."/>
        </authorList>
    </citation>
    <scope>NUCLEOTIDE SEQUENCE</scope>
    <source>
        <strain evidence="14">NSJ-15</strain>
    </source>
</reference>
<evidence type="ECO:0000256" key="12">
    <source>
        <dbReference type="SAM" id="MobiDB-lite"/>
    </source>
</evidence>
<comment type="subcellular location">
    <subcellularLocation>
        <location evidence="9">Cytoplasm</location>
    </subcellularLocation>
</comment>
<dbReference type="HAMAP" id="MF_01897">
    <property type="entry name" value="GyrA"/>
    <property type="match status" value="1"/>
</dbReference>
<name>A0A8J6TUU7_9FIRM</name>
<dbReference type="GO" id="GO:0034335">
    <property type="term" value="F:DNA negative supercoiling activity"/>
    <property type="evidence" value="ECO:0007669"/>
    <property type="project" value="UniProtKB-ARBA"/>
</dbReference>
<feature type="short sequence motif" description="GyrA-box" evidence="9">
    <location>
        <begin position="531"/>
        <end position="537"/>
    </location>
</feature>
<comment type="catalytic activity">
    <reaction evidence="1 9 10">
        <text>ATP-dependent breakage, passage and rejoining of double-stranded DNA.</text>
        <dbReference type="EC" id="5.6.2.2"/>
    </reaction>
</comment>
<dbReference type="PROSITE" id="PS52040">
    <property type="entry name" value="TOPO_IIA"/>
    <property type="match status" value="1"/>
</dbReference>
<dbReference type="PANTHER" id="PTHR43493:SF5">
    <property type="entry name" value="DNA GYRASE SUBUNIT A, CHLOROPLASTIC_MITOCHONDRIAL"/>
    <property type="match status" value="1"/>
</dbReference>
<dbReference type="SUPFAM" id="SSF101904">
    <property type="entry name" value="GyrA/ParC C-terminal domain-like"/>
    <property type="match status" value="1"/>
</dbReference>
<dbReference type="CDD" id="cd00187">
    <property type="entry name" value="TOP4c"/>
    <property type="match status" value="1"/>
</dbReference>
<feature type="compositionally biased region" description="Acidic residues" evidence="12">
    <location>
        <begin position="813"/>
        <end position="832"/>
    </location>
</feature>
<dbReference type="GO" id="GO:0005694">
    <property type="term" value="C:chromosome"/>
    <property type="evidence" value="ECO:0007669"/>
    <property type="project" value="InterPro"/>
</dbReference>
<evidence type="ECO:0000259" key="13">
    <source>
        <dbReference type="PROSITE" id="PS52040"/>
    </source>
</evidence>
<dbReference type="Gene3D" id="3.90.199.10">
    <property type="entry name" value="Topoisomerase II, domain 5"/>
    <property type="match status" value="1"/>
</dbReference>
<dbReference type="Gene3D" id="1.10.268.10">
    <property type="entry name" value="Topoisomerase, domain 3"/>
    <property type="match status" value="1"/>
</dbReference>
<dbReference type="EC" id="5.6.2.2" evidence="9"/>
<dbReference type="NCBIfam" id="NF004043">
    <property type="entry name" value="PRK05560.1"/>
    <property type="match status" value="1"/>
</dbReference>
<dbReference type="OrthoDB" id="9806486at2"/>
<dbReference type="SMART" id="SM00434">
    <property type="entry name" value="TOP4c"/>
    <property type="match status" value="1"/>
</dbReference>
<dbReference type="InterPro" id="IPR050220">
    <property type="entry name" value="Type_II_DNA_Topoisomerases"/>
</dbReference>
<comment type="function">
    <text evidence="9">A type II topoisomerase that negatively supercoils closed circular double-stranded (ds) DNA in an ATP-dependent manner to modulate DNA topology and maintain chromosomes in an underwound state. Negative supercoiling favors strand separation, and DNA replication, transcription, recombination and repair, all of which involve strand separation. Also able to catalyze the interconversion of other topological isomers of dsDNA rings, including catenanes and knotted rings. Type II topoisomerases break and join 2 DNA strands simultaneously in an ATP-dependent manner.</text>
</comment>
<dbReference type="InterPro" id="IPR013758">
    <property type="entry name" value="Topo_IIA_A/C_ab"/>
</dbReference>
<evidence type="ECO:0000256" key="8">
    <source>
        <dbReference type="ARBA" id="ARBA00063644"/>
    </source>
</evidence>
<dbReference type="GO" id="GO:0006261">
    <property type="term" value="P:DNA-templated DNA replication"/>
    <property type="evidence" value="ECO:0007669"/>
    <property type="project" value="UniProtKB-UniRule"/>
</dbReference>
<comment type="similarity">
    <text evidence="2 9">Belongs to the type II topoisomerase GyrA/ParC subunit family.</text>
</comment>
<gene>
    <name evidence="9 14" type="primary">gyrA</name>
    <name evidence="14" type="ORF">H8702_07100</name>
</gene>
<sequence>MKKSFLDYSMSVIVSRALPDVRDGLKPVHRRILYTMHENNLGPSTAYRKCADTVGSVLGRYHPHGDASVYDALVRLAQDFSLRYPLVDGHGNFGSIDGDPPAAYRYTEARMSKISMEMLTDIEKETIDFTSNYDDRLKEPVVLPSRFPNLLVNGSTGIAVGMATNIPPHNLGEVIDAVDFIMDNPDATVADIMDYIKGPDFPTGGIIMGYSGIRAAYMTGRGKVTLRARAEIEEKKNGRFHIVVTELPYMVNKARLLQSIANLVKDKRIEGISDLRDESDRDGMRMVVELKKEANPQVVLNQLYHYSQMQETVGIILLALADGQPKVMNIKEILDHYVAFQCDVIRRRTAFDLRKAQERAHILKGLTIALDFIDTVISIIRNAKDQPAAKKALMEYCFKPVDEVHVGEVHLVDYGTEGLYLDETQASAIVAMRLGQLSGLERQKIEDEFAQIMARIEELTAILNDHQLVVEIIKKELTEIKRKYGDERRTEIQMVSGEVDIEDLIPQEDCVVTLTHCGYIKRLPVDVYKTQKRGGRGVSGMTQKEEDFVEELFISSTHDHILFITNKGRMHRLKCYQVPEGSRTSKGTNIVNLLQLEDGEQIAYMIRVHDFDPDQYLVFVTKKGLIKRTELSAYKNVRKSGLNAISLNEDDELAFAKLTNGNHELLIATHNGMAIRIKETDARPMSRTAKGVRAIRLRDDDYVVGLARLRENATVMTVTDEGQGRRSEISEYGLQRRGGYGKINYKVSEIKGHVAGIKVVDDTDDLIMISDDGVIIRIRVSDVNIMSRYASGVKVMRLAENSKLVSFARAEHDDSEEISQVEQTGDEEEMSEEELKKLEQELEEEEISTDDE</sequence>
<dbReference type="GO" id="GO:0009330">
    <property type="term" value="C:DNA topoisomerase type II (double strand cut, ATP-hydrolyzing) complex"/>
    <property type="evidence" value="ECO:0007669"/>
    <property type="project" value="TreeGrafter"/>
</dbReference>
<evidence type="ECO:0000256" key="3">
    <source>
        <dbReference type="ARBA" id="ARBA00022741"/>
    </source>
</evidence>
<evidence type="ECO:0000256" key="9">
    <source>
        <dbReference type="HAMAP-Rule" id="MF_01897"/>
    </source>
</evidence>
<keyword evidence="11" id="KW-0175">Coiled coil</keyword>
<dbReference type="Gene3D" id="3.30.1360.40">
    <property type="match status" value="1"/>
</dbReference>
<keyword evidence="15" id="KW-1185">Reference proteome</keyword>
<evidence type="ECO:0000256" key="4">
    <source>
        <dbReference type="ARBA" id="ARBA00022840"/>
    </source>
</evidence>
<feature type="compositionally biased region" description="Acidic residues" evidence="12">
    <location>
        <begin position="841"/>
        <end position="852"/>
    </location>
</feature>
<dbReference type="InterPro" id="IPR002205">
    <property type="entry name" value="Topo_IIA_dom_A"/>
</dbReference>
<dbReference type="GO" id="GO:0005737">
    <property type="term" value="C:cytoplasm"/>
    <property type="evidence" value="ECO:0007669"/>
    <property type="project" value="UniProtKB-SubCell"/>
</dbReference>
<evidence type="ECO:0000313" key="15">
    <source>
        <dbReference type="Proteomes" id="UP000632659"/>
    </source>
</evidence>
<evidence type="ECO:0000256" key="11">
    <source>
        <dbReference type="SAM" id="Coils"/>
    </source>
</evidence>
<dbReference type="GO" id="GO:0006265">
    <property type="term" value="P:DNA topological change"/>
    <property type="evidence" value="ECO:0007669"/>
    <property type="project" value="UniProtKB-UniRule"/>
</dbReference>
<dbReference type="NCBIfam" id="NF004044">
    <property type="entry name" value="PRK05561.1"/>
    <property type="match status" value="1"/>
</dbReference>
<comment type="subunit">
    <text evidence="8">Heterotetramer composed of ParC and ParE.</text>
</comment>
<evidence type="ECO:0000256" key="2">
    <source>
        <dbReference type="ARBA" id="ARBA00008263"/>
    </source>
</evidence>
<dbReference type="FunFam" id="3.90.199.10:FF:000001">
    <property type="entry name" value="DNA gyrase subunit A"/>
    <property type="match status" value="1"/>
</dbReference>
<dbReference type="InterPro" id="IPR035516">
    <property type="entry name" value="Gyrase/topoIV_suA_C"/>
</dbReference>
<keyword evidence="9" id="KW-0963">Cytoplasm</keyword>
<dbReference type="GO" id="GO:0003677">
    <property type="term" value="F:DNA binding"/>
    <property type="evidence" value="ECO:0007669"/>
    <property type="project" value="UniProtKB-UniRule"/>
</dbReference>
<evidence type="ECO:0000256" key="7">
    <source>
        <dbReference type="ARBA" id="ARBA00023235"/>
    </source>
</evidence>
<comment type="miscellaneous">
    <text evidence="9">Few gyrases are as efficient as E.coli at forming negative supercoils. Not all organisms have 2 type II topoisomerases; in organisms with a single type II topoisomerase this enzyme also has to decatenate newly replicated chromosomes.</text>
</comment>
<dbReference type="SUPFAM" id="SSF56719">
    <property type="entry name" value="Type II DNA topoisomerase"/>
    <property type="match status" value="1"/>
</dbReference>
<dbReference type="InterPro" id="IPR006691">
    <property type="entry name" value="GyrA/parC_rep"/>
</dbReference>
<dbReference type="FunFam" id="2.120.10.90:FF:000005">
    <property type="entry name" value="DNA topoisomerase 4 subunit A"/>
    <property type="match status" value="1"/>
</dbReference>